<sequence>MANTDQLDICSVGGYNYEPNIDKSLSNDGNSCQLEETESVHMKIESMGSFEDEEEVEEAEEIVMDSSNSSNNFLAVRMDDGTIDENVMEPGQLVVLDGDDQKLLDDSSDMQDPPPLRGMRGRSSQVQYRVISEDPNFTFGDDIGGYPKKIIDKSDPRSRLHFVKYIKKEGKTAKIFECGLYLEFVSGKEFRHQYTLMRHLPTHTDERNFKCNACGKCFRQMSTLSQHRAIHSDARPYVCEVCKKTFNRVSTLISHRKTHSENKPHKCEICGRGFHQKGNLRNHEFTHTDERPYKCELCGKGFNQMSNLVCHKGHVHAEKPQYVCKICNKEFSRRYALRSHEEYKHGVRYKAGEGKVQVDPAEFQRIVSHKKRIKDQKNFRIIRLPNGDRTLTDMRELRMKRLLQPANHHMKTLSEKPSSSGVIIDPITTKAMKSARQTNQTPFALLKPAKGIPVLVKVMPAPNNKEMLVPATAEDLRSAGKITVSPTVNQVNNTVKAVQIKVPVVATVTQSIDEDGQLVITVESPGPENEQVQQTQLPDGEMYSLDDPSVVELSHSENESDRSTLTTAHCSSSPDNLVASTINMLQERLFNDSTTDEDLLDLASHGEVQFVRTADDGSYEVMSQDEIAEVINDPAQIVSIEAYNDSTGNTSVVNDLSLTGLVDVIRSAGFECLSSTASELRRSWHGSTIHLLIALISHESNSSNTTHDTPRHLLRTKCPELLYSQPVAILGFTSHFHPQTNLVTEEDKRIVICGGEEILEDSEQVVQDVLDGKDCSSKVIMDGQDPVHLVTVHADQPLDEEDIM</sequence>
<evidence type="ECO:0000256" key="4">
    <source>
        <dbReference type="ARBA" id="ARBA00022771"/>
    </source>
</evidence>
<dbReference type="Pfam" id="PF00096">
    <property type="entry name" value="zf-C2H2"/>
    <property type="match status" value="3"/>
</dbReference>
<dbReference type="GO" id="GO:0005634">
    <property type="term" value="C:nucleus"/>
    <property type="evidence" value="ECO:0007669"/>
    <property type="project" value="UniProtKB-SubCell"/>
</dbReference>
<keyword evidence="8" id="KW-0539">Nucleus</keyword>
<feature type="domain" description="C2H2-type" evidence="11">
    <location>
        <begin position="322"/>
        <end position="345"/>
    </location>
</feature>
<dbReference type="InterPro" id="IPR013087">
    <property type="entry name" value="Znf_C2H2_type"/>
</dbReference>
<evidence type="ECO:0000256" key="6">
    <source>
        <dbReference type="ARBA" id="ARBA00023015"/>
    </source>
</evidence>
<comment type="subcellular location">
    <subcellularLocation>
        <location evidence="1">Nucleus</location>
    </subcellularLocation>
</comment>
<dbReference type="PANTHER" id="PTHR24381:SF393">
    <property type="entry name" value="CHROMATIN-LINKED ADAPTOR FOR MSL PROTEINS, ISOFORM B"/>
    <property type="match status" value="1"/>
</dbReference>
<feature type="domain" description="C2H2-type" evidence="11">
    <location>
        <begin position="237"/>
        <end position="264"/>
    </location>
</feature>
<dbReference type="GO" id="GO:0000981">
    <property type="term" value="F:DNA-binding transcription factor activity, RNA polymerase II-specific"/>
    <property type="evidence" value="ECO:0007669"/>
    <property type="project" value="TreeGrafter"/>
</dbReference>
<accession>A0A7R9EWC0</accession>
<dbReference type="GO" id="GO:0008270">
    <property type="term" value="F:zinc ion binding"/>
    <property type="evidence" value="ECO:0007669"/>
    <property type="project" value="UniProtKB-KW"/>
</dbReference>
<keyword evidence="7" id="KW-0804">Transcription</keyword>
<dbReference type="SMART" id="SM00355">
    <property type="entry name" value="ZnF_C2H2"/>
    <property type="match status" value="5"/>
</dbReference>
<dbReference type="FunFam" id="3.30.160.60:FF:000176">
    <property type="entry name" value="zinc finger protein 70"/>
    <property type="match status" value="1"/>
</dbReference>
<organism evidence="12">
    <name type="scientific">Timema bartmani</name>
    <dbReference type="NCBI Taxonomy" id="61472"/>
    <lineage>
        <taxon>Eukaryota</taxon>
        <taxon>Metazoa</taxon>
        <taxon>Ecdysozoa</taxon>
        <taxon>Arthropoda</taxon>
        <taxon>Hexapoda</taxon>
        <taxon>Insecta</taxon>
        <taxon>Pterygota</taxon>
        <taxon>Neoptera</taxon>
        <taxon>Polyneoptera</taxon>
        <taxon>Phasmatodea</taxon>
        <taxon>Timematodea</taxon>
        <taxon>Timematoidea</taxon>
        <taxon>Timematidae</taxon>
        <taxon>Timema</taxon>
    </lineage>
</organism>
<feature type="domain" description="C2H2-type" evidence="11">
    <location>
        <begin position="176"/>
        <end position="208"/>
    </location>
</feature>
<evidence type="ECO:0000256" key="5">
    <source>
        <dbReference type="ARBA" id="ARBA00022833"/>
    </source>
</evidence>
<feature type="region of interest" description="Disordered" evidence="10">
    <location>
        <begin position="105"/>
        <end position="124"/>
    </location>
</feature>
<proteinExistence type="predicted"/>
<feature type="domain" description="C2H2-type" evidence="11">
    <location>
        <begin position="209"/>
        <end position="236"/>
    </location>
</feature>
<keyword evidence="5" id="KW-0862">Zinc</keyword>
<evidence type="ECO:0000256" key="10">
    <source>
        <dbReference type="SAM" id="MobiDB-lite"/>
    </source>
</evidence>
<evidence type="ECO:0000256" key="8">
    <source>
        <dbReference type="ARBA" id="ARBA00023242"/>
    </source>
</evidence>
<protein>
    <recommendedName>
        <fullName evidence="11">C2H2-type domain-containing protein</fullName>
    </recommendedName>
</protein>
<evidence type="ECO:0000256" key="7">
    <source>
        <dbReference type="ARBA" id="ARBA00023163"/>
    </source>
</evidence>
<reference evidence="12" key="1">
    <citation type="submission" date="2020-11" db="EMBL/GenBank/DDBJ databases">
        <authorList>
            <person name="Tran Van P."/>
        </authorList>
    </citation>
    <scope>NUCLEOTIDE SEQUENCE</scope>
</reference>
<dbReference type="Pfam" id="PF13912">
    <property type="entry name" value="zf-C2H2_6"/>
    <property type="match status" value="1"/>
</dbReference>
<dbReference type="InterPro" id="IPR036236">
    <property type="entry name" value="Znf_C2H2_sf"/>
</dbReference>
<keyword evidence="6" id="KW-0805">Transcription regulation</keyword>
<dbReference type="SUPFAM" id="SSF57667">
    <property type="entry name" value="beta-beta-alpha zinc fingers"/>
    <property type="match status" value="3"/>
</dbReference>
<evidence type="ECO:0000313" key="12">
    <source>
        <dbReference type="EMBL" id="CAD7442126.1"/>
    </source>
</evidence>
<evidence type="ECO:0000256" key="3">
    <source>
        <dbReference type="ARBA" id="ARBA00022737"/>
    </source>
</evidence>
<evidence type="ECO:0000259" key="11">
    <source>
        <dbReference type="PROSITE" id="PS50157"/>
    </source>
</evidence>
<dbReference type="GO" id="GO:0000977">
    <property type="term" value="F:RNA polymerase II transcription regulatory region sequence-specific DNA binding"/>
    <property type="evidence" value="ECO:0007669"/>
    <property type="project" value="TreeGrafter"/>
</dbReference>
<dbReference type="PROSITE" id="PS50157">
    <property type="entry name" value="ZINC_FINGER_C2H2_2"/>
    <property type="match status" value="6"/>
</dbReference>
<feature type="domain" description="C2H2-type" evidence="11">
    <location>
        <begin position="265"/>
        <end position="292"/>
    </location>
</feature>
<evidence type="ECO:0000256" key="1">
    <source>
        <dbReference type="ARBA" id="ARBA00004123"/>
    </source>
</evidence>
<dbReference type="EMBL" id="OD565577">
    <property type="protein sequence ID" value="CAD7442126.1"/>
    <property type="molecule type" value="Genomic_DNA"/>
</dbReference>
<keyword evidence="4 9" id="KW-0863">Zinc-finger</keyword>
<name>A0A7R9EWC0_9NEOP</name>
<dbReference type="Gene3D" id="3.30.160.60">
    <property type="entry name" value="Classic Zinc Finger"/>
    <property type="match status" value="5"/>
</dbReference>
<evidence type="ECO:0000256" key="2">
    <source>
        <dbReference type="ARBA" id="ARBA00022723"/>
    </source>
</evidence>
<feature type="domain" description="C2H2-type" evidence="11">
    <location>
        <begin position="293"/>
        <end position="321"/>
    </location>
</feature>
<dbReference type="AlphaFoldDB" id="A0A7R9EWC0"/>
<keyword evidence="3" id="KW-0677">Repeat</keyword>
<dbReference type="FunFam" id="3.30.160.60:FF:001289">
    <property type="entry name" value="Zinc finger protein 574"/>
    <property type="match status" value="1"/>
</dbReference>
<dbReference type="FunFam" id="3.30.160.60:FF:000478">
    <property type="entry name" value="Zinc finger protein 133"/>
    <property type="match status" value="1"/>
</dbReference>
<gene>
    <name evidence="12" type="ORF">TBIB3V08_LOCUS4568</name>
</gene>
<evidence type="ECO:0000256" key="9">
    <source>
        <dbReference type="PROSITE-ProRule" id="PRU00042"/>
    </source>
</evidence>
<keyword evidence="2" id="KW-0479">Metal-binding</keyword>
<dbReference type="PANTHER" id="PTHR24381">
    <property type="entry name" value="ZINC FINGER PROTEIN"/>
    <property type="match status" value="1"/>
</dbReference>
<dbReference type="FunFam" id="3.30.160.60:FF:000340">
    <property type="entry name" value="zinc finger protein 473 isoform X1"/>
    <property type="match status" value="1"/>
</dbReference>
<dbReference type="PROSITE" id="PS00028">
    <property type="entry name" value="ZINC_FINGER_C2H2_1"/>
    <property type="match status" value="5"/>
</dbReference>